<evidence type="ECO:0000313" key="3">
    <source>
        <dbReference type="EMBL" id="SVB87516.1"/>
    </source>
</evidence>
<gene>
    <name evidence="3" type="ORF">METZ01_LOCUS240370</name>
</gene>
<proteinExistence type="predicted"/>
<dbReference type="InterPro" id="IPR036812">
    <property type="entry name" value="NAD(P)_OxRdtase_dom_sf"/>
</dbReference>
<keyword evidence="1" id="KW-0560">Oxidoreductase</keyword>
<dbReference type="PRINTS" id="PR00069">
    <property type="entry name" value="ALDKETRDTASE"/>
</dbReference>
<dbReference type="PANTHER" id="PTHR43364:SF4">
    <property type="entry name" value="NAD(P)-LINKED OXIDOREDUCTASE SUPERFAMILY PROTEIN"/>
    <property type="match status" value="1"/>
</dbReference>
<dbReference type="Pfam" id="PF00248">
    <property type="entry name" value="Aldo_ket_red"/>
    <property type="match status" value="1"/>
</dbReference>
<dbReference type="GO" id="GO:0005829">
    <property type="term" value="C:cytosol"/>
    <property type="evidence" value="ECO:0007669"/>
    <property type="project" value="TreeGrafter"/>
</dbReference>
<dbReference type="InterPro" id="IPR050523">
    <property type="entry name" value="AKR_Detox_Biosynth"/>
</dbReference>
<dbReference type="AlphaFoldDB" id="A0A382HJP7"/>
<protein>
    <recommendedName>
        <fullName evidence="2">NADP-dependent oxidoreductase domain-containing protein</fullName>
    </recommendedName>
</protein>
<dbReference type="EMBL" id="UINC01061683">
    <property type="protein sequence ID" value="SVB87516.1"/>
    <property type="molecule type" value="Genomic_DNA"/>
</dbReference>
<name>A0A382HJP7_9ZZZZ</name>
<dbReference type="Gene3D" id="3.20.20.100">
    <property type="entry name" value="NADP-dependent oxidoreductase domain"/>
    <property type="match status" value="1"/>
</dbReference>
<dbReference type="GO" id="GO:0016491">
    <property type="term" value="F:oxidoreductase activity"/>
    <property type="evidence" value="ECO:0007669"/>
    <property type="project" value="UniProtKB-KW"/>
</dbReference>
<dbReference type="InterPro" id="IPR023210">
    <property type="entry name" value="NADP_OxRdtase_dom"/>
</dbReference>
<reference evidence="3" key="1">
    <citation type="submission" date="2018-05" db="EMBL/GenBank/DDBJ databases">
        <authorList>
            <person name="Lanie J.A."/>
            <person name="Ng W.-L."/>
            <person name="Kazmierczak K.M."/>
            <person name="Andrzejewski T.M."/>
            <person name="Davidsen T.M."/>
            <person name="Wayne K.J."/>
            <person name="Tettelin H."/>
            <person name="Glass J.I."/>
            <person name="Rusch D."/>
            <person name="Podicherti R."/>
            <person name="Tsui H.-C.T."/>
            <person name="Winkler M.E."/>
        </authorList>
    </citation>
    <scope>NUCLEOTIDE SEQUENCE</scope>
</reference>
<sequence length="314" mass="35084">MEYRYLGNSGTLVSVIGLGTNNFGRRLNSSDTKRVIDTANDEGINFLDTSNSYGDTLSEEYIGNAIKSKRQEIILATKVYSKVGEGINEKGAGKVHIISEVENSLRRLQTDYIDLYQIHFWDENTPIEETLRALNYLIDSGKVRYIGCSNFTSWQLAMSLESSKSNNLEKFITVQPEYSLLNRDIEAELIPACEYYNIGILPYFPLASGALTGKYKRGEDLPEGTRLGENKERAGQILTSDTFSLLESLEIFAKARNKSLLDLAFAWLLANPLVSSVIAGATKPEQVVANARTASWKLTKTEVNEVNEMLNNHK</sequence>
<accession>A0A382HJP7</accession>
<organism evidence="3">
    <name type="scientific">marine metagenome</name>
    <dbReference type="NCBI Taxonomy" id="408172"/>
    <lineage>
        <taxon>unclassified sequences</taxon>
        <taxon>metagenomes</taxon>
        <taxon>ecological metagenomes</taxon>
    </lineage>
</organism>
<dbReference type="FunFam" id="3.20.20.100:FF:000004">
    <property type="entry name" value="Oxidoreductase, aldo/keto reductase"/>
    <property type="match status" value="1"/>
</dbReference>
<dbReference type="PANTHER" id="PTHR43364">
    <property type="entry name" value="NADH-SPECIFIC METHYLGLYOXAL REDUCTASE-RELATED"/>
    <property type="match status" value="1"/>
</dbReference>
<evidence type="ECO:0000259" key="2">
    <source>
        <dbReference type="Pfam" id="PF00248"/>
    </source>
</evidence>
<feature type="domain" description="NADP-dependent oxidoreductase" evidence="2">
    <location>
        <begin position="16"/>
        <end position="309"/>
    </location>
</feature>
<dbReference type="InterPro" id="IPR020471">
    <property type="entry name" value="AKR"/>
</dbReference>
<dbReference type="SUPFAM" id="SSF51430">
    <property type="entry name" value="NAD(P)-linked oxidoreductase"/>
    <property type="match status" value="1"/>
</dbReference>
<evidence type="ECO:0000256" key="1">
    <source>
        <dbReference type="ARBA" id="ARBA00023002"/>
    </source>
</evidence>